<sequence>MNIKLTALLAASLYLLVACNNQAEDSKETSKESIKEAQTLSTPEEKSSGENVARDKVSLKSKNLSIDKKLVDKNQKKSLLINGEKLIVHSAVLAKGTKVYSPSIQQVGIVKGNIVVVTSTFDINQLTAAYKISSITEIAENTFQLTPDDSEDLYRFYQSLQNAPEIEQVELSIDYSRYPPRAES</sequence>
<dbReference type="RefSeq" id="WP_311583912.1">
    <property type="nucleotide sequence ID" value="NZ_JAVRIF010000010.1"/>
</dbReference>
<comment type="caution">
    <text evidence="3">The sequence shown here is derived from an EMBL/GenBank/DDBJ whole genome shotgun (WGS) entry which is preliminary data.</text>
</comment>
<feature type="region of interest" description="Disordered" evidence="1">
    <location>
        <begin position="27"/>
        <end position="54"/>
    </location>
</feature>
<feature type="compositionally biased region" description="Basic and acidic residues" evidence="1">
    <location>
        <begin position="43"/>
        <end position="54"/>
    </location>
</feature>
<accession>A0ABU3A4Z2</accession>
<reference evidence="3 4" key="1">
    <citation type="submission" date="2023-09" db="EMBL/GenBank/DDBJ databases">
        <authorList>
            <person name="Rey-Velasco X."/>
        </authorList>
    </citation>
    <scope>NUCLEOTIDE SEQUENCE [LARGE SCALE GENOMIC DNA]</scope>
    <source>
        <strain evidence="3 4">W431</strain>
    </source>
</reference>
<evidence type="ECO:0000256" key="2">
    <source>
        <dbReference type="SAM" id="SignalP"/>
    </source>
</evidence>
<gene>
    <name evidence="3" type="ORF">RM573_15150</name>
</gene>
<dbReference type="PROSITE" id="PS51257">
    <property type="entry name" value="PROKAR_LIPOPROTEIN"/>
    <property type="match status" value="1"/>
</dbReference>
<keyword evidence="4" id="KW-1185">Reference proteome</keyword>
<proteinExistence type="predicted"/>
<dbReference type="EMBL" id="JAVRIF010000010">
    <property type="protein sequence ID" value="MDT0604938.1"/>
    <property type="molecule type" value="Genomic_DNA"/>
</dbReference>
<evidence type="ECO:0000313" key="4">
    <source>
        <dbReference type="Proteomes" id="UP001266357"/>
    </source>
</evidence>
<feature type="chain" id="PRO_5045096225" evidence="2">
    <location>
        <begin position="24"/>
        <end position="184"/>
    </location>
</feature>
<protein>
    <submittedName>
        <fullName evidence="3">Uncharacterized protein</fullName>
    </submittedName>
</protein>
<evidence type="ECO:0000256" key="1">
    <source>
        <dbReference type="SAM" id="MobiDB-lite"/>
    </source>
</evidence>
<dbReference type="Proteomes" id="UP001266357">
    <property type="component" value="Unassembled WGS sequence"/>
</dbReference>
<evidence type="ECO:0000313" key="3">
    <source>
        <dbReference type="EMBL" id="MDT0604938.1"/>
    </source>
</evidence>
<name>A0ABU3A4Z2_9GAMM</name>
<feature type="signal peptide" evidence="2">
    <location>
        <begin position="1"/>
        <end position="23"/>
    </location>
</feature>
<keyword evidence="2" id="KW-0732">Signal</keyword>
<organism evidence="3 4">
    <name type="scientific">Thalassotalea castellviae</name>
    <dbReference type="NCBI Taxonomy" id="3075612"/>
    <lineage>
        <taxon>Bacteria</taxon>
        <taxon>Pseudomonadati</taxon>
        <taxon>Pseudomonadota</taxon>
        <taxon>Gammaproteobacteria</taxon>
        <taxon>Alteromonadales</taxon>
        <taxon>Colwelliaceae</taxon>
        <taxon>Thalassotalea</taxon>
    </lineage>
</organism>